<reference evidence="3" key="1">
    <citation type="journal article" date="2023" name="G3 (Bethesda)">
        <title>Whole genome assembly and annotation of the endangered Caribbean coral Acropora cervicornis.</title>
        <authorList>
            <person name="Selwyn J.D."/>
            <person name="Vollmer S.V."/>
        </authorList>
    </citation>
    <scope>NUCLEOTIDE SEQUENCE</scope>
    <source>
        <strain evidence="3">K2</strain>
    </source>
</reference>
<dbReference type="Proteomes" id="UP001249851">
    <property type="component" value="Unassembled WGS sequence"/>
</dbReference>
<dbReference type="EMBL" id="JARQWQ010000028">
    <property type="protein sequence ID" value="KAK2562483.1"/>
    <property type="molecule type" value="Genomic_DNA"/>
</dbReference>
<dbReference type="Pfam" id="PF24764">
    <property type="entry name" value="rva_4"/>
    <property type="match status" value="1"/>
</dbReference>
<feature type="domain" description="Integrase core" evidence="2">
    <location>
        <begin position="92"/>
        <end position="240"/>
    </location>
</feature>
<accession>A0AAD9QJH6</accession>
<organism evidence="3 4">
    <name type="scientific">Acropora cervicornis</name>
    <name type="common">Staghorn coral</name>
    <dbReference type="NCBI Taxonomy" id="6130"/>
    <lineage>
        <taxon>Eukaryota</taxon>
        <taxon>Metazoa</taxon>
        <taxon>Cnidaria</taxon>
        <taxon>Anthozoa</taxon>
        <taxon>Hexacorallia</taxon>
        <taxon>Scleractinia</taxon>
        <taxon>Astrocoeniina</taxon>
        <taxon>Acroporidae</taxon>
        <taxon>Acropora</taxon>
    </lineage>
</organism>
<evidence type="ECO:0000313" key="4">
    <source>
        <dbReference type="Proteomes" id="UP001249851"/>
    </source>
</evidence>
<feature type="compositionally biased region" description="Polar residues" evidence="1">
    <location>
        <begin position="84"/>
        <end position="96"/>
    </location>
</feature>
<feature type="region of interest" description="Disordered" evidence="1">
    <location>
        <begin position="65"/>
        <end position="96"/>
    </location>
</feature>
<dbReference type="InterPro" id="IPR058913">
    <property type="entry name" value="Integrase_dom_put"/>
</dbReference>
<name>A0AAD9QJH6_ACRCE</name>
<evidence type="ECO:0000259" key="2">
    <source>
        <dbReference type="Pfam" id="PF24764"/>
    </source>
</evidence>
<sequence length="281" mass="32760">MAHFGVKYVDYGTDLKVVERAVKEETSGPGQLLGYRSMHKKLREHHHLAVPRGLVYDVMTQIDPEERERESQGKVGQKKRHRGTTGTFTSLGPNHTYSGDGHDKLMDVMNNTFPLAVYGLQDVFSGYILYLKLWPSNSDPKVIGKWYLEYLYKSRVISQHLRLDRGSETGIMATIHAYLRQTDEDIERWWRELHKRLEKFFKRQLRMLLEKGYYDPDDEMDRHMLAFVFIPKCQAFGEDFLPAAVRTECERIITDVDGIKPTDAANTFLFLKAHYNQEHST</sequence>
<proteinExistence type="predicted"/>
<dbReference type="PANTHER" id="PTHR46177:SF1">
    <property type="entry name" value="INTEGRASE CATALYTIC DOMAIN-CONTAINING PROTEIN"/>
    <property type="match status" value="1"/>
</dbReference>
<dbReference type="PANTHER" id="PTHR46177">
    <property type="entry name" value="INTEGRASE CATALYTIC DOMAIN-CONTAINING PROTEIN"/>
    <property type="match status" value="1"/>
</dbReference>
<reference evidence="3" key="2">
    <citation type="journal article" date="2023" name="Science">
        <title>Genomic signatures of disease resistance in endangered staghorn corals.</title>
        <authorList>
            <person name="Vollmer S.V."/>
            <person name="Selwyn J.D."/>
            <person name="Despard B.A."/>
            <person name="Roesel C.L."/>
        </authorList>
    </citation>
    <scope>NUCLEOTIDE SEQUENCE</scope>
    <source>
        <strain evidence="3">K2</strain>
    </source>
</reference>
<evidence type="ECO:0000256" key="1">
    <source>
        <dbReference type="SAM" id="MobiDB-lite"/>
    </source>
</evidence>
<evidence type="ECO:0000313" key="3">
    <source>
        <dbReference type="EMBL" id="KAK2562483.1"/>
    </source>
</evidence>
<comment type="caution">
    <text evidence="3">The sequence shown here is derived from an EMBL/GenBank/DDBJ whole genome shotgun (WGS) entry which is preliminary data.</text>
</comment>
<gene>
    <name evidence="3" type="ORF">P5673_014147</name>
</gene>
<dbReference type="AlphaFoldDB" id="A0AAD9QJH6"/>
<keyword evidence="4" id="KW-1185">Reference proteome</keyword>
<protein>
    <recommendedName>
        <fullName evidence="2">Integrase core domain-containing protein</fullName>
    </recommendedName>
</protein>